<dbReference type="Gene3D" id="3.40.50.1820">
    <property type="entry name" value="alpha/beta hydrolase"/>
    <property type="match status" value="1"/>
</dbReference>
<feature type="domain" description="Serine aminopeptidase S33" evidence="2">
    <location>
        <begin position="76"/>
        <end position="180"/>
    </location>
</feature>
<dbReference type="InterPro" id="IPR029058">
    <property type="entry name" value="AB_hydrolase_fold"/>
</dbReference>
<sequence>MRAAGLLKLLALGLGLYAGLCLLAFLAQRRMMYFPDRESEAEAVQRALRTELVPWPDAQGRLLGWRRPVRSGGPRVLVLHGNAGDALGRADYLPVLEAAGFEAVLLEYPGYGPRDGEPSQAALVADAQAALGRLKAESPAPVILLGESLGSGVAVQVAAANPNAVAGLLLAVPFARMGEVAAWHYPWLPMKLLLRDRWDSQDAIRNHHGPVALLIAGRDEVVGAEQGRRLAQACPGAVRVWEIPEATHNGLPRSPGLPPWSEALAFLRGRAGMGQ</sequence>
<comment type="caution">
    <text evidence="3">The sequence shown here is derived from an EMBL/GenBank/DDBJ whole genome shotgun (WGS) entry which is preliminary data.</text>
</comment>
<dbReference type="InterPro" id="IPR022742">
    <property type="entry name" value="Hydrolase_4"/>
</dbReference>
<name>A0A936K4W0_9BACT</name>
<protein>
    <submittedName>
        <fullName evidence="3">Alpha/beta hydrolase</fullName>
    </submittedName>
</protein>
<organism evidence="3 4">
    <name type="scientific">Candidatus Geothrix odensensis</name>
    <dbReference type="NCBI Taxonomy" id="2954440"/>
    <lineage>
        <taxon>Bacteria</taxon>
        <taxon>Pseudomonadati</taxon>
        <taxon>Acidobacteriota</taxon>
        <taxon>Holophagae</taxon>
        <taxon>Holophagales</taxon>
        <taxon>Holophagaceae</taxon>
        <taxon>Geothrix</taxon>
    </lineage>
</organism>
<dbReference type="EMBL" id="JADKCH010000001">
    <property type="protein sequence ID" value="MBK8571473.1"/>
    <property type="molecule type" value="Genomic_DNA"/>
</dbReference>
<dbReference type="Pfam" id="PF12146">
    <property type="entry name" value="Hydrolase_4"/>
    <property type="match status" value="1"/>
</dbReference>
<evidence type="ECO:0000313" key="3">
    <source>
        <dbReference type="EMBL" id="MBK8571473.1"/>
    </source>
</evidence>
<dbReference type="Proteomes" id="UP000709959">
    <property type="component" value="Unassembled WGS sequence"/>
</dbReference>
<dbReference type="PANTHER" id="PTHR12277">
    <property type="entry name" value="ALPHA/BETA HYDROLASE DOMAIN-CONTAINING PROTEIN"/>
    <property type="match status" value="1"/>
</dbReference>
<feature type="transmembrane region" description="Helical" evidence="1">
    <location>
        <begin position="6"/>
        <end position="27"/>
    </location>
</feature>
<dbReference type="SUPFAM" id="SSF53474">
    <property type="entry name" value="alpha/beta-Hydrolases"/>
    <property type="match status" value="1"/>
</dbReference>
<accession>A0A936K4W0</accession>
<dbReference type="AlphaFoldDB" id="A0A936K4W0"/>
<reference evidence="3 4" key="1">
    <citation type="submission" date="2020-10" db="EMBL/GenBank/DDBJ databases">
        <title>Connecting structure to function with the recovery of over 1000 high-quality activated sludge metagenome-assembled genomes encoding full-length rRNA genes using long-read sequencing.</title>
        <authorList>
            <person name="Singleton C.M."/>
            <person name="Petriglieri F."/>
            <person name="Kristensen J.M."/>
            <person name="Kirkegaard R.H."/>
            <person name="Michaelsen T.Y."/>
            <person name="Andersen M.H."/>
            <person name="Karst S.M."/>
            <person name="Dueholm M.S."/>
            <person name="Nielsen P.H."/>
            <person name="Albertsen M."/>
        </authorList>
    </citation>
    <scope>NUCLEOTIDE SEQUENCE [LARGE SCALE GENOMIC DNA]</scope>
    <source>
        <strain evidence="3">OdNE_18-Q3-R46-58_MAXAC.008</strain>
    </source>
</reference>
<evidence type="ECO:0000313" key="4">
    <source>
        <dbReference type="Proteomes" id="UP000709959"/>
    </source>
</evidence>
<proteinExistence type="predicted"/>
<keyword evidence="1" id="KW-0472">Membrane</keyword>
<keyword evidence="1" id="KW-0812">Transmembrane</keyword>
<keyword evidence="3" id="KW-0378">Hydrolase</keyword>
<keyword evidence="1" id="KW-1133">Transmembrane helix</keyword>
<dbReference type="PANTHER" id="PTHR12277:SF79">
    <property type="entry name" value="XAA-PRO DIPEPTIDYL-PEPTIDASE-RELATED"/>
    <property type="match status" value="1"/>
</dbReference>
<evidence type="ECO:0000256" key="1">
    <source>
        <dbReference type="SAM" id="Phobius"/>
    </source>
</evidence>
<gene>
    <name evidence="3" type="ORF">IPN91_02295</name>
</gene>
<dbReference type="GO" id="GO:0016787">
    <property type="term" value="F:hydrolase activity"/>
    <property type="evidence" value="ECO:0007669"/>
    <property type="project" value="UniProtKB-KW"/>
</dbReference>
<evidence type="ECO:0000259" key="2">
    <source>
        <dbReference type="Pfam" id="PF12146"/>
    </source>
</evidence>